<feature type="region of interest" description="Disordered" evidence="1">
    <location>
        <begin position="174"/>
        <end position="196"/>
    </location>
</feature>
<dbReference type="Proteomes" id="UP001154078">
    <property type="component" value="Chromosome 7"/>
</dbReference>
<dbReference type="PANTHER" id="PTHR46409:SF1">
    <property type="entry name" value="HTH PSQ-TYPE DOMAIN-CONTAINING PROTEIN"/>
    <property type="match status" value="1"/>
</dbReference>
<dbReference type="OrthoDB" id="6766867at2759"/>
<sequence>MGKKTRSNSNMILFGPEIDIDAESAKTLPTYEDVLRCYASVRLDLKGDGSKQPASLIVAEIVAQKLEKLWQRASLPVLSRPRIKDMIINYNNKYQKIIKPFKGRQNTNFTAKLEKFKLDAQKLFDICSCKCSDKTSCKCEKSNKISALEWDFIKDQRGPRKMYIGNVDKKETNKLKRKHERLAKSGNFNDDAIPSTSGLQSFKGKLLTDNSSSDSTSPKNVDEPMFECRYLLDSFAQSTASEKKPKQMRLSLPSTAKAVDMTGVSNRAAAKIVSAVLVDLNIVSKSDPDKVVDKNKIRREIKKNRYRLQSQNSDLSQHLDGLYFDGRKDHTIVQVGNRRKEIIEEHVALIQEPNGNYFGHLSLSPPVKAIDMANGILSYITEKGISLTNLKVIGCDGTNLNTGWKGGVIRIIEERLQRPLQWAICLLHANELPLRHLLQKMDGHTKGPYNYSGPIGTLLNDCEKAPIVKFIAINNDLPEIDIKDLSTDQQYLYLLCQAIKNGNCPKNLAERNPGKLAHSRWVTTANRVLRLYVSTEYPSESLKLITNFIMKLYAPMWFKIKTKPLLQDGARHIWDMIKISRQFPEAVRNIIDKIIEGNSYFAHPENLLVAMLTDPEKNIRELAVRENAVDDAEVYFLDKSNQMRVHLPNLAIAYERTGVSDNTAANIVSAVLKDIGIITPDNQTQIIETGIIKHE</sequence>
<dbReference type="EMBL" id="OV121138">
    <property type="protein sequence ID" value="CAH0560405.1"/>
    <property type="molecule type" value="Genomic_DNA"/>
</dbReference>
<organism evidence="2 3">
    <name type="scientific">Brassicogethes aeneus</name>
    <name type="common">Rape pollen beetle</name>
    <name type="synonym">Meligethes aeneus</name>
    <dbReference type="NCBI Taxonomy" id="1431903"/>
    <lineage>
        <taxon>Eukaryota</taxon>
        <taxon>Metazoa</taxon>
        <taxon>Ecdysozoa</taxon>
        <taxon>Arthropoda</taxon>
        <taxon>Hexapoda</taxon>
        <taxon>Insecta</taxon>
        <taxon>Pterygota</taxon>
        <taxon>Neoptera</taxon>
        <taxon>Endopterygota</taxon>
        <taxon>Coleoptera</taxon>
        <taxon>Polyphaga</taxon>
        <taxon>Cucujiformia</taxon>
        <taxon>Nitidulidae</taxon>
        <taxon>Meligethinae</taxon>
        <taxon>Brassicogethes</taxon>
    </lineage>
</organism>
<evidence type="ECO:0000313" key="3">
    <source>
        <dbReference type="Proteomes" id="UP001154078"/>
    </source>
</evidence>
<keyword evidence="3" id="KW-1185">Reference proteome</keyword>
<evidence type="ECO:0000256" key="1">
    <source>
        <dbReference type="SAM" id="MobiDB-lite"/>
    </source>
</evidence>
<dbReference type="AlphaFoldDB" id="A0A9P0BAX1"/>
<proteinExistence type="predicted"/>
<dbReference type="PANTHER" id="PTHR46409">
    <property type="entry name" value="HTH PSQ-TYPE DOMAIN-CONTAINING PROTEIN"/>
    <property type="match status" value="1"/>
</dbReference>
<name>A0A9P0BAX1_BRAAE</name>
<accession>A0A9P0BAX1</accession>
<protein>
    <submittedName>
        <fullName evidence="2">Uncharacterized protein</fullName>
    </submittedName>
</protein>
<gene>
    <name evidence="2" type="ORF">MELIAE_LOCUS10160</name>
</gene>
<evidence type="ECO:0000313" key="2">
    <source>
        <dbReference type="EMBL" id="CAH0560405.1"/>
    </source>
</evidence>
<reference evidence="2" key="1">
    <citation type="submission" date="2021-12" db="EMBL/GenBank/DDBJ databases">
        <authorList>
            <person name="King R."/>
        </authorList>
    </citation>
    <scope>NUCLEOTIDE SEQUENCE</scope>
</reference>